<dbReference type="RefSeq" id="WP_143113033.1">
    <property type="nucleotide sequence ID" value="NZ_CABFNH010000014.1"/>
</dbReference>
<feature type="coiled-coil region" evidence="1">
    <location>
        <begin position="65"/>
        <end position="129"/>
    </location>
</feature>
<dbReference type="EMBL" id="CABFNH010000014">
    <property type="protein sequence ID" value="VTZ90328.1"/>
    <property type="molecule type" value="Genomic_DNA"/>
</dbReference>
<evidence type="ECO:0000313" key="2">
    <source>
        <dbReference type="EMBL" id="VTZ90328.1"/>
    </source>
</evidence>
<organism evidence="2 3">
    <name type="scientific">Limosilactobacillus mucosae</name>
    <name type="common">Lactobacillus mucosae</name>
    <dbReference type="NCBI Taxonomy" id="97478"/>
    <lineage>
        <taxon>Bacteria</taxon>
        <taxon>Bacillati</taxon>
        <taxon>Bacillota</taxon>
        <taxon>Bacilli</taxon>
        <taxon>Lactobacillales</taxon>
        <taxon>Lactobacillaceae</taxon>
        <taxon>Limosilactobacillus</taxon>
    </lineage>
</organism>
<keyword evidence="1" id="KW-0175">Coiled coil</keyword>
<proteinExistence type="predicted"/>
<dbReference type="InterPro" id="IPR054052">
    <property type="entry name" value="Y16Q-like"/>
</dbReference>
<protein>
    <submittedName>
        <fullName evidence="2">Uncharacterized protein</fullName>
    </submittedName>
</protein>
<accession>A0A508YJY0</accession>
<name>A0A508YJY0_LIMMU</name>
<dbReference type="AlphaFoldDB" id="A0A508YJY0"/>
<evidence type="ECO:0000256" key="1">
    <source>
        <dbReference type="SAM" id="Coils"/>
    </source>
</evidence>
<reference evidence="2 3" key="1">
    <citation type="submission" date="2019-06" db="EMBL/GenBank/DDBJ databases">
        <authorList>
            <person name="Rodrigo-Torres L."/>
            <person name="Arahal R. D."/>
            <person name="Lucena T."/>
        </authorList>
    </citation>
    <scope>NUCLEOTIDE SEQUENCE [LARGE SCALE GENOMIC DNA]</scope>
    <source>
        <strain evidence="2 3">INIA P508</strain>
    </source>
</reference>
<evidence type="ECO:0000313" key="3">
    <source>
        <dbReference type="Proteomes" id="UP000365705"/>
    </source>
</evidence>
<sequence length="132" mass="15382">MSNKCEFCGNPNGWGKTVADGGTDIRLNSANGELNIWTDDYESGKCHIAYCPFCGRNLRPYLNLLQKVKTERNELARKLDRLNDVLNEQARNPYGPISFRQKQLLELQRDCMNKYLNILDLRIKNLEEEYEH</sequence>
<dbReference type="Pfam" id="PF21825">
    <property type="entry name" value="crAss001_48"/>
    <property type="match status" value="1"/>
</dbReference>
<gene>
    <name evidence="2" type="ORF">LMUP508_01122</name>
</gene>
<dbReference type="Proteomes" id="UP000365705">
    <property type="component" value="Unassembled WGS sequence"/>
</dbReference>